<evidence type="ECO:0000313" key="9">
    <source>
        <dbReference type="Proteomes" id="UP000734218"/>
    </source>
</evidence>
<keyword evidence="9" id="KW-1185">Reference proteome</keyword>
<feature type="domain" description="ABC3 transporter permease C-terminal" evidence="7">
    <location>
        <begin position="175"/>
        <end position="287"/>
    </location>
</feature>
<evidence type="ECO:0000256" key="1">
    <source>
        <dbReference type="ARBA" id="ARBA00004651"/>
    </source>
</evidence>
<dbReference type="GO" id="GO:0051301">
    <property type="term" value="P:cell division"/>
    <property type="evidence" value="ECO:0007669"/>
    <property type="project" value="UniProtKB-KW"/>
</dbReference>
<keyword evidence="3 6" id="KW-0812">Transmembrane</keyword>
<comment type="subcellular location">
    <subcellularLocation>
        <location evidence="1">Cell membrane</location>
        <topology evidence="1">Multi-pass membrane protein</topology>
    </subcellularLocation>
</comment>
<feature type="transmembrane region" description="Helical" evidence="6">
    <location>
        <begin position="167"/>
        <end position="191"/>
    </location>
</feature>
<keyword evidence="2" id="KW-1003">Cell membrane</keyword>
<dbReference type="Proteomes" id="UP000734218">
    <property type="component" value="Unassembled WGS sequence"/>
</dbReference>
<evidence type="ECO:0000256" key="2">
    <source>
        <dbReference type="ARBA" id="ARBA00022475"/>
    </source>
</evidence>
<evidence type="ECO:0000256" key="4">
    <source>
        <dbReference type="ARBA" id="ARBA00022989"/>
    </source>
</evidence>
<dbReference type="InterPro" id="IPR003838">
    <property type="entry name" value="ABC3_permease_C"/>
</dbReference>
<feature type="transmembrane region" description="Helical" evidence="6">
    <location>
        <begin position="223"/>
        <end position="246"/>
    </location>
</feature>
<evidence type="ECO:0000256" key="6">
    <source>
        <dbReference type="SAM" id="Phobius"/>
    </source>
</evidence>
<dbReference type="PANTHER" id="PTHR47755:SF1">
    <property type="entry name" value="CELL DIVISION PROTEIN FTSX"/>
    <property type="match status" value="1"/>
</dbReference>
<keyword evidence="8" id="KW-0132">Cell division</keyword>
<evidence type="ECO:0000313" key="8">
    <source>
        <dbReference type="EMBL" id="NJC34936.1"/>
    </source>
</evidence>
<gene>
    <name evidence="8" type="ORF">GGR88_002450</name>
</gene>
<evidence type="ECO:0000259" key="7">
    <source>
        <dbReference type="Pfam" id="PF02687"/>
    </source>
</evidence>
<feature type="transmembrane region" description="Helical" evidence="6">
    <location>
        <begin position="29"/>
        <end position="51"/>
    </location>
</feature>
<name>A0ABX0XQH2_9SPHN</name>
<accession>A0ABX0XQH2</accession>
<evidence type="ECO:0000256" key="3">
    <source>
        <dbReference type="ARBA" id="ARBA00022692"/>
    </source>
</evidence>
<dbReference type="Pfam" id="PF02687">
    <property type="entry name" value="FtsX"/>
    <property type="match status" value="1"/>
</dbReference>
<keyword evidence="5 6" id="KW-0472">Membrane</keyword>
<feature type="transmembrane region" description="Helical" evidence="6">
    <location>
        <begin position="266"/>
        <end position="289"/>
    </location>
</feature>
<evidence type="ECO:0000256" key="5">
    <source>
        <dbReference type="ARBA" id="ARBA00023136"/>
    </source>
</evidence>
<proteinExistence type="predicted"/>
<dbReference type="InterPro" id="IPR004513">
    <property type="entry name" value="FtsX"/>
</dbReference>
<comment type="caution">
    <text evidence="8">The sequence shown here is derived from an EMBL/GenBank/DDBJ whole genome shotgun (WGS) entry which is preliminary data.</text>
</comment>
<sequence>MIPRPLDRIVARLLGRAGPLPQPRIAGPMAALIAIMVFLSVLAGAAGLGLAGTSSALDRQMAGRVTIQIVAADPAVRAAEAAAAEAVVRRLPQALSVARVPDSEVASLVQPWLGTLGNDLPLPALIDVELADGGVPTLRRALRPVAPSALIDEHARWLGPVNRLVSALSGLAGALVLLIGIATAATVVLAARGALDTHRGTVEVLHLLGATDRQIARLFERRFALDALLGGVAGFLAGVAVLLMLGRLVVAVRSDLLGTTVSSGSGFALLLTVPLAAALVATVSARMTILRVLRRML</sequence>
<dbReference type="EMBL" id="JAATJE010000002">
    <property type="protein sequence ID" value="NJC34936.1"/>
    <property type="molecule type" value="Genomic_DNA"/>
</dbReference>
<dbReference type="PANTHER" id="PTHR47755">
    <property type="entry name" value="CELL DIVISION PROTEIN FTSX"/>
    <property type="match status" value="1"/>
</dbReference>
<protein>
    <submittedName>
        <fullName evidence="8">Cell division transport system permease protein</fullName>
    </submittedName>
</protein>
<keyword evidence="4 6" id="KW-1133">Transmembrane helix</keyword>
<reference evidence="8 9" key="1">
    <citation type="submission" date="2020-03" db="EMBL/GenBank/DDBJ databases">
        <title>Genomic Encyclopedia of Type Strains, Phase IV (KMG-IV): sequencing the most valuable type-strain genomes for metagenomic binning, comparative biology and taxonomic classification.</title>
        <authorList>
            <person name="Goeker M."/>
        </authorList>
    </citation>
    <scope>NUCLEOTIDE SEQUENCE [LARGE SCALE GENOMIC DNA]</scope>
    <source>
        <strain evidence="8 9">DSM 27651</strain>
    </source>
</reference>
<dbReference type="RefSeq" id="WP_167955376.1">
    <property type="nucleotide sequence ID" value="NZ_JAATJE010000002.1"/>
</dbReference>
<keyword evidence="8" id="KW-0131">Cell cycle</keyword>
<organism evidence="8 9">
    <name type="scientific">Sphingomonas jejuensis</name>
    <dbReference type="NCBI Taxonomy" id="904715"/>
    <lineage>
        <taxon>Bacteria</taxon>
        <taxon>Pseudomonadati</taxon>
        <taxon>Pseudomonadota</taxon>
        <taxon>Alphaproteobacteria</taxon>
        <taxon>Sphingomonadales</taxon>
        <taxon>Sphingomonadaceae</taxon>
        <taxon>Sphingomonas</taxon>
    </lineage>
</organism>